<gene>
    <name evidence="1" type="ORF">DFR67_13120</name>
</gene>
<proteinExistence type="predicted"/>
<sequence>MVFVIELGVDHLSTHPQTRHPNPNIRNLADYTNATVHGGTMEIAVSPLEPEGVVGRLTPRGLTTFTVLRGGGDGPGPFDRRFFLHRFDAIRR</sequence>
<keyword evidence="2" id="KW-1185">Reference proteome</keyword>
<organism evidence="1 2">
    <name type="scientific">Williamsia limnetica</name>
    <dbReference type="NCBI Taxonomy" id="882452"/>
    <lineage>
        <taxon>Bacteria</taxon>
        <taxon>Bacillati</taxon>
        <taxon>Actinomycetota</taxon>
        <taxon>Actinomycetes</taxon>
        <taxon>Mycobacteriales</taxon>
        <taxon>Nocardiaceae</taxon>
        <taxon>Williamsia</taxon>
    </lineage>
</organism>
<name>A0A318RFN1_WILLI</name>
<comment type="caution">
    <text evidence="1">The sequence shown here is derived from an EMBL/GenBank/DDBJ whole genome shotgun (WGS) entry which is preliminary data.</text>
</comment>
<protein>
    <submittedName>
        <fullName evidence="1">Uncharacterized protein</fullName>
    </submittedName>
</protein>
<evidence type="ECO:0000313" key="2">
    <source>
        <dbReference type="Proteomes" id="UP000247591"/>
    </source>
</evidence>
<dbReference type="EMBL" id="QJSP01000031">
    <property type="protein sequence ID" value="PYE11774.1"/>
    <property type="molecule type" value="Genomic_DNA"/>
</dbReference>
<reference evidence="1 2" key="1">
    <citation type="submission" date="2018-06" db="EMBL/GenBank/DDBJ databases">
        <title>Genomic Encyclopedia of Type Strains, Phase IV (KMG-IV): sequencing the most valuable type-strain genomes for metagenomic binning, comparative biology and taxonomic classification.</title>
        <authorList>
            <person name="Goeker M."/>
        </authorList>
    </citation>
    <scope>NUCLEOTIDE SEQUENCE [LARGE SCALE GENOMIC DNA]</scope>
    <source>
        <strain evidence="1 2">DSM 45521</strain>
    </source>
</reference>
<accession>A0A318RFN1</accession>
<evidence type="ECO:0000313" key="1">
    <source>
        <dbReference type="EMBL" id="PYE11774.1"/>
    </source>
</evidence>
<dbReference type="Proteomes" id="UP000247591">
    <property type="component" value="Unassembled WGS sequence"/>
</dbReference>
<dbReference type="AlphaFoldDB" id="A0A318RFN1"/>